<evidence type="ECO:0000313" key="2">
    <source>
        <dbReference type="EMBL" id="SCY21663.1"/>
    </source>
</evidence>
<organism evidence="2 3">
    <name type="scientific">Basfia succiniciproducens</name>
    <dbReference type="NCBI Taxonomy" id="653940"/>
    <lineage>
        <taxon>Bacteria</taxon>
        <taxon>Pseudomonadati</taxon>
        <taxon>Pseudomonadota</taxon>
        <taxon>Gammaproteobacteria</taxon>
        <taxon>Pasteurellales</taxon>
        <taxon>Pasteurellaceae</taxon>
        <taxon>Basfia</taxon>
    </lineage>
</organism>
<dbReference type="EMBL" id="FMUQ01000016">
    <property type="protein sequence ID" value="SCY21663.1"/>
    <property type="molecule type" value="Genomic_DNA"/>
</dbReference>
<dbReference type="Proteomes" id="UP000199588">
    <property type="component" value="Unassembled WGS sequence"/>
</dbReference>
<gene>
    <name evidence="2" type="ORF">SAMN02910354_01888</name>
</gene>
<name>A0A1G5E3R5_9PAST</name>
<evidence type="ECO:0000313" key="3">
    <source>
        <dbReference type="Proteomes" id="UP000199588"/>
    </source>
</evidence>
<sequence>MLNKVFLSGVALLLAGCAAEQAPIPAQFAGADYQLSDKDAKQWVALGKRAESCIYPNLTRIQQEHFAKEDSYIYSQYVFFYPLEDVIGSDAVKIIEADQQSMDYATYQFKKFKQSDELPKLDELTTAQCNTLRIKAREDLAVVKGQRISAMVEDTNTTGGTSNANKVGTEDNKFFFDIIKWGSALLL</sequence>
<dbReference type="InterPro" id="IPR035279">
    <property type="entry name" value="DUF5358"/>
</dbReference>
<dbReference type="RefSeq" id="WP_011200524.1">
    <property type="nucleotide sequence ID" value="NZ_CP015031.1"/>
</dbReference>
<accession>A0A1G5E3R5</accession>
<dbReference type="PROSITE" id="PS51257">
    <property type="entry name" value="PROKAR_LIPOPROTEIN"/>
    <property type="match status" value="1"/>
</dbReference>
<keyword evidence="3" id="KW-1185">Reference proteome</keyword>
<feature type="chain" id="PRO_5046176304" evidence="1">
    <location>
        <begin position="23"/>
        <end position="187"/>
    </location>
</feature>
<keyword evidence="1" id="KW-0732">Signal</keyword>
<proteinExistence type="predicted"/>
<feature type="signal peptide" evidence="1">
    <location>
        <begin position="1"/>
        <end position="22"/>
    </location>
</feature>
<reference evidence="2 3" key="1">
    <citation type="submission" date="2016-10" db="EMBL/GenBank/DDBJ databases">
        <authorList>
            <person name="Varghese N."/>
            <person name="Submissions S."/>
        </authorList>
    </citation>
    <scope>NUCLEOTIDE SEQUENCE [LARGE SCALE GENOMIC DNA]</scope>
    <source>
        <strain evidence="2 3">DSM 22022</strain>
    </source>
</reference>
<dbReference type="Pfam" id="PF17311">
    <property type="entry name" value="DUF5358"/>
    <property type="match status" value="1"/>
</dbReference>
<evidence type="ECO:0000256" key="1">
    <source>
        <dbReference type="SAM" id="SignalP"/>
    </source>
</evidence>
<comment type="caution">
    <text evidence="2">The sequence shown here is derived from an EMBL/GenBank/DDBJ whole genome shotgun (WGS) entry which is preliminary data.</text>
</comment>
<protein>
    <submittedName>
        <fullName evidence="2">Uncharacterized protein</fullName>
    </submittedName>
</protein>